<dbReference type="Proteomes" id="UP001161325">
    <property type="component" value="Unassembled WGS sequence"/>
</dbReference>
<name>A0AA37VFG2_9BACT</name>
<dbReference type="AlphaFoldDB" id="A0AA37VFG2"/>
<dbReference type="EMBL" id="BRXS01000005">
    <property type="protein sequence ID" value="GLC26819.1"/>
    <property type="molecule type" value="Genomic_DNA"/>
</dbReference>
<gene>
    <name evidence="1" type="ORF">rosag_33320</name>
</gene>
<evidence type="ECO:0000313" key="1">
    <source>
        <dbReference type="EMBL" id="GLC26819.1"/>
    </source>
</evidence>
<dbReference type="RefSeq" id="WP_284351273.1">
    <property type="nucleotide sequence ID" value="NZ_BRXS01000005.1"/>
</dbReference>
<protein>
    <submittedName>
        <fullName evidence="1">Uncharacterized protein</fullName>
    </submittedName>
</protein>
<keyword evidence="2" id="KW-1185">Reference proteome</keyword>
<evidence type="ECO:0000313" key="2">
    <source>
        <dbReference type="Proteomes" id="UP001161325"/>
    </source>
</evidence>
<reference evidence="1" key="1">
    <citation type="submission" date="2022-08" db="EMBL/GenBank/DDBJ databases">
        <title>Draft genome sequencing of Roseisolibacter agri AW1220.</title>
        <authorList>
            <person name="Tobiishi Y."/>
            <person name="Tonouchi A."/>
        </authorList>
    </citation>
    <scope>NUCLEOTIDE SEQUENCE</scope>
    <source>
        <strain evidence="1">AW1220</strain>
    </source>
</reference>
<proteinExistence type="predicted"/>
<accession>A0AA37VFG2</accession>
<organism evidence="1 2">
    <name type="scientific">Roseisolibacter agri</name>
    <dbReference type="NCBI Taxonomy" id="2014610"/>
    <lineage>
        <taxon>Bacteria</taxon>
        <taxon>Pseudomonadati</taxon>
        <taxon>Gemmatimonadota</taxon>
        <taxon>Gemmatimonadia</taxon>
        <taxon>Gemmatimonadales</taxon>
        <taxon>Gemmatimonadaceae</taxon>
        <taxon>Roseisolibacter</taxon>
    </lineage>
</organism>
<comment type="caution">
    <text evidence="1">The sequence shown here is derived from an EMBL/GenBank/DDBJ whole genome shotgun (WGS) entry which is preliminary data.</text>
</comment>
<sequence length="59" mass="6897">MTAAAYIENLLAIREARYLRDLRDVRQALPPRDRDDPQSRFLREQLAERELELASALTV</sequence>